<organism evidence="1 2">
    <name type="scientific">Fusarium solani</name>
    <name type="common">Filamentous fungus</name>
    <dbReference type="NCBI Taxonomy" id="169388"/>
    <lineage>
        <taxon>Eukaryota</taxon>
        <taxon>Fungi</taxon>
        <taxon>Dikarya</taxon>
        <taxon>Ascomycota</taxon>
        <taxon>Pezizomycotina</taxon>
        <taxon>Sordariomycetes</taxon>
        <taxon>Hypocreomycetidae</taxon>
        <taxon>Hypocreales</taxon>
        <taxon>Nectriaceae</taxon>
        <taxon>Fusarium</taxon>
        <taxon>Fusarium solani species complex</taxon>
    </lineage>
</organism>
<proteinExistence type="predicted"/>
<protein>
    <submittedName>
        <fullName evidence="1">Uncharacterized protein</fullName>
    </submittedName>
</protein>
<dbReference type="AlphaFoldDB" id="A0A9P9K2H6"/>
<keyword evidence="2" id="KW-1185">Reference proteome</keyword>
<dbReference type="EMBL" id="JAGTJS010000022">
    <property type="protein sequence ID" value="KAH7237929.1"/>
    <property type="molecule type" value="Genomic_DNA"/>
</dbReference>
<sequence length="154" mass="17491">IMILSEFPDQCCNEFPSQKRSKSIKDTMISLDKTFTARNSPLIVVVKHIGHRAVHGKIAATGRLLGRRALSSRISLCEQRTKRRPRKGIEWTEQPQFDLNMKPLQELSEFCTLALSRRGVGSPFPKKTILITPPGTALARQRRRLWPLSLLCTI</sequence>
<reference evidence="1" key="1">
    <citation type="journal article" date="2021" name="Nat. Commun.">
        <title>Genetic determinants of endophytism in the Arabidopsis root mycobiome.</title>
        <authorList>
            <person name="Mesny F."/>
            <person name="Miyauchi S."/>
            <person name="Thiergart T."/>
            <person name="Pickel B."/>
            <person name="Atanasova L."/>
            <person name="Karlsson M."/>
            <person name="Huettel B."/>
            <person name="Barry K.W."/>
            <person name="Haridas S."/>
            <person name="Chen C."/>
            <person name="Bauer D."/>
            <person name="Andreopoulos W."/>
            <person name="Pangilinan J."/>
            <person name="LaButti K."/>
            <person name="Riley R."/>
            <person name="Lipzen A."/>
            <person name="Clum A."/>
            <person name="Drula E."/>
            <person name="Henrissat B."/>
            <person name="Kohler A."/>
            <person name="Grigoriev I.V."/>
            <person name="Martin F.M."/>
            <person name="Hacquard S."/>
        </authorList>
    </citation>
    <scope>NUCLEOTIDE SEQUENCE</scope>
    <source>
        <strain evidence="1">FSSC 5 MPI-SDFR-AT-0091</strain>
    </source>
</reference>
<name>A0A9P9K2H6_FUSSL</name>
<feature type="non-terminal residue" evidence="1">
    <location>
        <position position="154"/>
    </location>
</feature>
<comment type="caution">
    <text evidence="1">The sequence shown here is derived from an EMBL/GenBank/DDBJ whole genome shotgun (WGS) entry which is preliminary data.</text>
</comment>
<dbReference type="Proteomes" id="UP000736672">
    <property type="component" value="Unassembled WGS sequence"/>
</dbReference>
<dbReference type="OrthoDB" id="10358211at2759"/>
<gene>
    <name evidence="1" type="ORF">B0J15DRAFT_406330</name>
</gene>
<accession>A0A9P9K2H6</accession>
<evidence type="ECO:0000313" key="1">
    <source>
        <dbReference type="EMBL" id="KAH7237929.1"/>
    </source>
</evidence>
<evidence type="ECO:0000313" key="2">
    <source>
        <dbReference type="Proteomes" id="UP000736672"/>
    </source>
</evidence>